<accession>A0A6C2U5K2</accession>
<feature type="transmembrane region" description="Helical" evidence="1">
    <location>
        <begin position="38"/>
        <end position="60"/>
    </location>
</feature>
<evidence type="ECO:0000313" key="3">
    <source>
        <dbReference type="Proteomes" id="UP000366872"/>
    </source>
</evidence>
<proteinExistence type="predicted"/>
<evidence type="ECO:0000256" key="1">
    <source>
        <dbReference type="SAM" id="Phobius"/>
    </source>
</evidence>
<dbReference type="Proteomes" id="UP000366872">
    <property type="component" value="Unassembled WGS sequence"/>
</dbReference>
<sequence length="64" mass="6966">MTVFISILFWFGIAFMVDGACGLLFQEKWQKLVAGLNIQRLALIEIGVSLALLAAHYILLNGGG</sequence>
<dbReference type="RefSeq" id="WP_136080860.1">
    <property type="nucleotide sequence ID" value="NZ_CAAHFG010000002.1"/>
</dbReference>
<keyword evidence="1" id="KW-0812">Transmembrane</keyword>
<name>A0A6C2U5K2_PONDE</name>
<evidence type="ECO:0000313" key="2">
    <source>
        <dbReference type="EMBL" id="VGO15280.1"/>
    </source>
</evidence>
<reference evidence="2 3" key="1">
    <citation type="submission" date="2019-04" db="EMBL/GenBank/DDBJ databases">
        <authorList>
            <person name="Van Vliet M D."/>
        </authorList>
    </citation>
    <scope>NUCLEOTIDE SEQUENCE [LARGE SCALE GENOMIC DNA]</scope>
    <source>
        <strain evidence="2 3">F1</strain>
    </source>
</reference>
<gene>
    <name evidence="2" type="ORF">PDESU_03862</name>
</gene>
<dbReference type="EMBL" id="CAAHFG010000002">
    <property type="protein sequence ID" value="VGO15280.1"/>
    <property type="molecule type" value="Genomic_DNA"/>
</dbReference>
<organism evidence="2 3">
    <name type="scientific">Pontiella desulfatans</name>
    <dbReference type="NCBI Taxonomy" id="2750659"/>
    <lineage>
        <taxon>Bacteria</taxon>
        <taxon>Pseudomonadati</taxon>
        <taxon>Kiritimatiellota</taxon>
        <taxon>Kiritimatiellia</taxon>
        <taxon>Kiritimatiellales</taxon>
        <taxon>Pontiellaceae</taxon>
        <taxon>Pontiella</taxon>
    </lineage>
</organism>
<keyword evidence="3" id="KW-1185">Reference proteome</keyword>
<dbReference type="AlphaFoldDB" id="A0A6C2U5K2"/>
<protein>
    <submittedName>
        <fullName evidence="2">Uncharacterized protein</fullName>
    </submittedName>
</protein>
<keyword evidence="1" id="KW-1133">Transmembrane helix</keyword>
<keyword evidence="1" id="KW-0472">Membrane</keyword>